<dbReference type="KEGG" id="eio:H9L01_03090"/>
<evidence type="ECO:0000313" key="2">
    <source>
        <dbReference type="EMBL" id="QNN61368.1"/>
    </source>
</evidence>
<evidence type="ECO:0000256" key="1">
    <source>
        <dbReference type="SAM" id="SignalP"/>
    </source>
</evidence>
<dbReference type="AlphaFoldDB" id="A0A7G9S0J3"/>
<keyword evidence="1" id="KW-0732">Signal</keyword>
<feature type="signal peptide" evidence="1">
    <location>
        <begin position="1"/>
        <end position="25"/>
    </location>
</feature>
<reference evidence="2 3" key="1">
    <citation type="submission" date="2020-08" db="EMBL/GenBank/DDBJ databases">
        <title>Genome sequence of Erysipelothrix inopinata DSM 15511T.</title>
        <authorList>
            <person name="Hyun D.-W."/>
            <person name="Bae J.-W."/>
        </authorList>
    </citation>
    <scope>NUCLEOTIDE SEQUENCE [LARGE SCALE GENOMIC DNA]</scope>
    <source>
        <strain evidence="2 3">DSM 15511</strain>
    </source>
</reference>
<feature type="chain" id="PRO_5029003907" evidence="1">
    <location>
        <begin position="26"/>
        <end position="69"/>
    </location>
</feature>
<keyword evidence="3" id="KW-1185">Reference proteome</keyword>
<dbReference type="Proteomes" id="UP000515928">
    <property type="component" value="Chromosome"/>
</dbReference>
<dbReference type="RefSeq" id="WP_187534568.1">
    <property type="nucleotide sequence ID" value="NZ_CBCSHU010000006.1"/>
</dbReference>
<name>A0A7G9S0J3_9FIRM</name>
<organism evidence="2 3">
    <name type="scientific">Erysipelothrix inopinata</name>
    <dbReference type="NCBI Taxonomy" id="225084"/>
    <lineage>
        <taxon>Bacteria</taxon>
        <taxon>Bacillati</taxon>
        <taxon>Bacillota</taxon>
        <taxon>Erysipelotrichia</taxon>
        <taxon>Erysipelotrichales</taxon>
        <taxon>Erysipelotrichaceae</taxon>
        <taxon>Erysipelothrix</taxon>
    </lineage>
</organism>
<sequence>MNKRMMLCFALAITMISFYPIEVSAEEEIPITSSISKKPKEDAELNKEVPSQVVKVEYIGIITLFSCDL</sequence>
<evidence type="ECO:0000313" key="3">
    <source>
        <dbReference type="Proteomes" id="UP000515928"/>
    </source>
</evidence>
<gene>
    <name evidence="2" type="ORF">H9L01_03090</name>
</gene>
<dbReference type="EMBL" id="CP060715">
    <property type="protein sequence ID" value="QNN61368.1"/>
    <property type="molecule type" value="Genomic_DNA"/>
</dbReference>
<accession>A0A7G9S0J3</accession>
<protein>
    <submittedName>
        <fullName evidence="2">Uncharacterized protein</fullName>
    </submittedName>
</protein>
<proteinExistence type="predicted"/>